<sequence length="111" mass="12656">MVMFSETAECFVRKASIHYEDIEINVRKAHKSLRLYLVKYIMTQLAYSNISMHMNSRPDLLSINDLILKHGSTTVVKTVGSFTFQTVETPSLVQSGSRSSTSRSNYYARRA</sequence>
<evidence type="ECO:0000313" key="1">
    <source>
        <dbReference type="EMBL" id="KAL3580374.1"/>
    </source>
</evidence>
<keyword evidence="2" id="KW-1185">Reference proteome</keyword>
<proteinExistence type="predicted"/>
<accession>A0ACC4BQK3</accession>
<dbReference type="EMBL" id="RCHU02000009">
    <property type="protein sequence ID" value="KAL3580374.1"/>
    <property type="molecule type" value="Genomic_DNA"/>
</dbReference>
<evidence type="ECO:0000313" key="2">
    <source>
        <dbReference type="Proteomes" id="UP000309997"/>
    </source>
</evidence>
<gene>
    <name evidence="1" type="ORF">D5086_018209</name>
</gene>
<comment type="caution">
    <text evidence="1">The sequence shown here is derived from an EMBL/GenBank/DDBJ whole genome shotgun (WGS) entry which is preliminary data.</text>
</comment>
<reference evidence="1 2" key="1">
    <citation type="journal article" date="2024" name="Plant Biotechnol. J.">
        <title>Genome and CRISPR/Cas9 system of a widespread forest tree (Populus alba) in the world.</title>
        <authorList>
            <person name="Liu Y.J."/>
            <person name="Jiang P.F."/>
            <person name="Han X.M."/>
            <person name="Li X.Y."/>
            <person name="Wang H.M."/>
            <person name="Wang Y.J."/>
            <person name="Wang X.X."/>
            <person name="Zeng Q.Y."/>
        </authorList>
    </citation>
    <scope>NUCLEOTIDE SEQUENCE [LARGE SCALE GENOMIC DNA]</scope>
    <source>
        <strain evidence="2">cv. PAL-ZL1</strain>
    </source>
</reference>
<name>A0ACC4BQK3_POPAL</name>
<organism evidence="1 2">
    <name type="scientific">Populus alba</name>
    <name type="common">White poplar</name>
    <dbReference type="NCBI Taxonomy" id="43335"/>
    <lineage>
        <taxon>Eukaryota</taxon>
        <taxon>Viridiplantae</taxon>
        <taxon>Streptophyta</taxon>
        <taxon>Embryophyta</taxon>
        <taxon>Tracheophyta</taxon>
        <taxon>Spermatophyta</taxon>
        <taxon>Magnoliopsida</taxon>
        <taxon>eudicotyledons</taxon>
        <taxon>Gunneridae</taxon>
        <taxon>Pentapetalae</taxon>
        <taxon>rosids</taxon>
        <taxon>fabids</taxon>
        <taxon>Malpighiales</taxon>
        <taxon>Salicaceae</taxon>
        <taxon>Saliceae</taxon>
        <taxon>Populus</taxon>
    </lineage>
</organism>
<dbReference type="Proteomes" id="UP000309997">
    <property type="component" value="Unassembled WGS sequence"/>
</dbReference>
<protein>
    <submittedName>
        <fullName evidence="1">Uncharacterized protein</fullName>
    </submittedName>
</protein>